<evidence type="ECO:0000259" key="1">
    <source>
        <dbReference type="PROSITE" id="PS50181"/>
    </source>
</evidence>
<reference evidence="3 4" key="1">
    <citation type="submission" date="2019-08" db="EMBL/GenBank/DDBJ databases">
        <title>The genome of the soybean aphid Biotype 1, its phylome, world population structure and adaptation to the North American continent.</title>
        <authorList>
            <person name="Giordano R."/>
            <person name="Donthu R.K."/>
            <person name="Hernandez A.G."/>
            <person name="Wright C.L."/>
            <person name="Zimin A.V."/>
        </authorList>
    </citation>
    <scope>NUCLEOTIDE SEQUENCE [LARGE SCALE GENOMIC DNA]</scope>
    <source>
        <tissue evidence="3">Whole aphids</tissue>
    </source>
</reference>
<dbReference type="Gene3D" id="2.60.120.260">
    <property type="entry name" value="Galactose-binding domain-like"/>
    <property type="match status" value="1"/>
</dbReference>
<dbReference type="SMART" id="SM01198">
    <property type="entry name" value="FBA"/>
    <property type="match status" value="1"/>
</dbReference>
<dbReference type="InterPro" id="IPR001810">
    <property type="entry name" value="F-box_dom"/>
</dbReference>
<dbReference type="Pfam" id="PF12937">
    <property type="entry name" value="F-box-like"/>
    <property type="match status" value="1"/>
</dbReference>
<evidence type="ECO:0000313" key="3">
    <source>
        <dbReference type="EMBL" id="KAE9542777.1"/>
    </source>
</evidence>
<dbReference type="Proteomes" id="UP000475862">
    <property type="component" value="Unassembled WGS sequence"/>
</dbReference>
<evidence type="ECO:0000259" key="2">
    <source>
        <dbReference type="PROSITE" id="PS51114"/>
    </source>
</evidence>
<evidence type="ECO:0000313" key="4">
    <source>
        <dbReference type="Proteomes" id="UP000475862"/>
    </source>
</evidence>
<dbReference type="GO" id="GO:0005737">
    <property type="term" value="C:cytoplasm"/>
    <property type="evidence" value="ECO:0007669"/>
    <property type="project" value="UniProtKB-ARBA"/>
</dbReference>
<dbReference type="GO" id="GO:0019005">
    <property type="term" value="C:SCF ubiquitin ligase complex"/>
    <property type="evidence" value="ECO:0007669"/>
    <property type="project" value="TreeGrafter"/>
</dbReference>
<dbReference type="SUPFAM" id="SSF49785">
    <property type="entry name" value="Galactose-binding domain-like"/>
    <property type="match status" value="1"/>
</dbReference>
<dbReference type="PROSITE" id="PS51114">
    <property type="entry name" value="FBA"/>
    <property type="match status" value="1"/>
</dbReference>
<dbReference type="PANTHER" id="PTHR12125:SF5">
    <property type="entry name" value="F-BOX DOMAIN-CONTAINING PROTEIN"/>
    <property type="match status" value="1"/>
</dbReference>
<dbReference type="PROSITE" id="PS50181">
    <property type="entry name" value="FBOX"/>
    <property type="match status" value="1"/>
</dbReference>
<dbReference type="InterPro" id="IPR008979">
    <property type="entry name" value="Galactose-bd-like_sf"/>
</dbReference>
<feature type="domain" description="F-box" evidence="1">
    <location>
        <begin position="9"/>
        <end position="54"/>
    </location>
</feature>
<name>A0A6G0U1D4_APHGL</name>
<dbReference type="FunFam" id="2.60.120.260:FF:000012">
    <property type="entry name" value="F-box only protein 2"/>
    <property type="match status" value="1"/>
</dbReference>
<dbReference type="Gene3D" id="1.20.1280.50">
    <property type="match status" value="1"/>
</dbReference>
<feature type="domain" description="FBA" evidence="2">
    <location>
        <begin position="89"/>
        <end position="273"/>
    </location>
</feature>
<dbReference type="Pfam" id="PF04300">
    <property type="entry name" value="FBA"/>
    <property type="match status" value="1"/>
</dbReference>
<sequence>MMEVLKNHQEPFDLLPDEMVVNTLSFIDADTLLNCRLVCKRWRELIDAYVFQEKASRENEYVNNGRGYYSFSKIDSSNIRKLELSWYVFYVICKYDPFNRNLVKNHCGQNQYMHWSITNDHNWWTIEETPEGAPLLPDDPDFDGYTSCFVSTYRLCSKRQNIIFKNYGLNDIVMKALQPEISVSEWYTGRFDCGCKYALRATVHDRNDKLIEQHNYNDILPQWEANIWTKASHSFKNQSNASHLILYHSGVDTQYWAGHYGTKISGSVVKVLLPIKFKWILTGNIVNIHIIMLMENGQTTITTQSSKELLRDIEIYNPKPVIP</sequence>
<organism evidence="3 4">
    <name type="scientific">Aphis glycines</name>
    <name type="common">Soybean aphid</name>
    <dbReference type="NCBI Taxonomy" id="307491"/>
    <lineage>
        <taxon>Eukaryota</taxon>
        <taxon>Metazoa</taxon>
        <taxon>Ecdysozoa</taxon>
        <taxon>Arthropoda</taxon>
        <taxon>Hexapoda</taxon>
        <taxon>Insecta</taxon>
        <taxon>Pterygota</taxon>
        <taxon>Neoptera</taxon>
        <taxon>Paraneoptera</taxon>
        <taxon>Hemiptera</taxon>
        <taxon>Sternorrhyncha</taxon>
        <taxon>Aphidomorpha</taxon>
        <taxon>Aphidoidea</taxon>
        <taxon>Aphididae</taxon>
        <taxon>Aphidini</taxon>
        <taxon>Aphis</taxon>
        <taxon>Aphis</taxon>
    </lineage>
</organism>
<comment type="caution">
    <text evidence="3">The sequence shown here is derived from an EMBL/GenBank/DDBJ whole genome shotgun (WGS) entry which is preliminary data.</text>
</comment>
<dbReference type="PANTHER" id="PTHR12125">
    <property type="entry name" value="F-BOX ONLY PROTEIN 6-LIKE PROTEIN"/>
    <property type="match status" value="1"/>
</dbReference>
<dbReference type="AlphaFoldDB" id="A0A6G0U1D4"/>
<dbReference type="InterPro" id="IPR036047">
    <property type="entry name" value="F-box-like_dom_sf"/>
</dbReference>
<dbReference type="GO" id="GO:0031146">
    <property type="term" value="P:SCF-dependent proteasomal ubiquitin-dependent protein catabolic process"/>
    <property type="evidence" value="ECO:0007669"/>
    <property type="project" value="TreeGrafter"/>
</dbReference>
<dbReference type="SMART" id="SM00256">
    <property type="entry name" value="FBOX"/>
    <property type="match status" value="1"/>
</dbReference>
<dbReference type="InterPro" id="IPR007397">
    <property type="entry name" value="F-box-assoc_dom"/>
</dbReference>
<proteinExistence type="predicted"/>
<dbReference type="GO" id="GO:0036503">
    <property type="term" value="P:ERAD pathway"/>
    <property type="evidence" value="ECO:0007669"/>
    <property type="project" value="TreeGrafter"/>
</dbReference>
<gene>
    <name evidence="3" type="ORF">AGLY_002688</name>
</gene>
<dbReference type="OrthoDB" id="1107553at2759"/>
<dbReference type="GO" id="GO:0006516">
    <property type="term" value="P:glycoprotein catabolic process"/>
    <property type="evidence" value="ECO:0007669"/>
    <property type="project" value="TreeGrafter"/>
</dbReference>
<dbReference type="InterPro" id="IPR039752">
    <property type="entry name" value="F-box_only"/>
</dbReference>
<dbReference type="SUPFAM" id="SSF81383">
    <property type="entry name" value="F-box domain"/>
    <property type="match status" value="1"/>
</dbReference>
<accession>A0A6G0U1D4</accession>
<protein>
    <recommendedName>
        <fullName evidence="5">F-box domain-containing protein</fullName>
    </recommendedName>
</protein>
<keyword evidence="4" id="KW-1185">Reference proteome</keyword>
<dbReference type="GO" id="GO:0061630">
    <property type="term" value="F:ubiquitin protein ligase activity"/>
    <property type="evidence" value="ECO:0007669"/>
    <property type="project" value="TreeGrafter"/>
</dbReference>
<dbReference type="EMBL" id="VYZN01000009">
    <property type="protein sequence ID" value="KAE9542777.1"/>
    <property type="molecule type" value="Genomic_DNA"/>
</dbReference>
<evidence type="ECO:0008006" key="5">
    <source>
        <dbReference type="Google" id="ProtNLM"/>
    </source>
</evidence>